<keyword evidence="1" id="KW-0694">RNA-binding</keyword>
<dbReference type="GO" id="GO:0006369">
    <property type="term" value="P:termination of RNA polymerase II transcription"/>
    <property type="evidence" value="ECO:0007669"/>
    <property type="project" value="TreeGrafter"/>
</dbReference>
<dbReference type="InterPro" id="IPR036389">
    <property type="entry name" value="RNase_III_sf"/>
</dbReference>
<dbReference type="SMART" id="SM00535">
    <property type="entry name" value="RIBOc"/>
    <property type="match status" value="1"/>
</dbReference>
<gene>
    <name evidence="3" type="ORF">Egran_06982</name>
</gene>
<dbReference type="GO" id="GO:0005654">
    <property type="term" value="C:nucleoplasm"/>
    <property type="evidence" value="ECO:0007669"/>
    <property type="project" value="TreeGrafter"/>
</dbReference>
<evidence type="ECO:0000313" key="4">
    <source>
        <dbReference type="Proteomes" id="UP000243515"/>
    </source>
</evidence>
<dbReference type="SUPFAM" id="SSF69065">
    <property type="entry name" value="RNase III domain-like"/>
    <property type="match status" value="1"/>
</dbReference>
<evidence type="ECO:0000256" key="1">
    <source>
        <dbReference type="ARBA" id="ARBA00022884"/>
    </source>
</evidence>
<dbReference type="PANTHER" id="PTHR11207:SF0">
    <property type="entry name" value="RIBONUCLEASE 3"/>
    <property type="match status" value="1"/>
</dbReference>
<name>A0A232LM71_9EURO</name>
<dbReference type="Gene3D" id="3.30.160.20">
    <property type="match status" value="1"/>
</dbReference>
<reference evidence="3 4" key="1">
    <citation type="journal article" date="2015" name="Environ. Microbiol.">
        <title>Metagenome sequence of Elaphomyces granulatus from sporocarp tissue reveals Ascomycota ectomycorrhizal fingerprints of genome expansion and a Proteobacteria-rich microbiome.</title>
        <authorList>
            <person name="Quandt C.A."/>
            <person name="Kohler A."/>
            <person name="Hesse C.N."/>
            <person name="Sharpton T.J."/>
            <person name="Martin F."/>
            <person name="Spatafora J.W."/>
        </authorList>
    </citation>
    <scope>NUCLEOTIDE SEQUENCE [LARGE SCALE GENOMIC DNA]</scope>
    <source>
        <strain evidence="3 4">OSC145934</strain>
    </source>
</reference>
<dbReference type="GO" id="GO:0003723">
    <property type="term" value="F:RNA binding"/>
    <property type="evidence" value="ECO:0007669"/>
    <property type="project" value="UniProtKB-KW"/>
</dbReference>
<dbReference type="Gene3D" id="1.10.1520.10">
    <property type="entry name" value="Ribonuclease III domain"/>
    <property type="match status" value="1"/>
</dbReference>
<dbReference type="GO" id="GO:0004525">
    <property type="term" value="F:ribonuclease III activity"/>
    <property type="evidence" value="ECO:0007669"/>
    <property type="project" value="InterPro"/>
</dbReference>
<evidence type="ECO:0000313" key="3">
    <source>
        <dbReference type="EMBL" id="OXV05250.1"/>
    </source>
</evidence>
<organism evidence="3 4">
    <name type="scientific">Elaphomyces granulatus</name>
    <dbReference type="NCBI Taxonomy" id="519963"/>
    <lineage>
        <taxon>Eukaryota</taxon>
        <taxon>Fungi</taxon>
        <taxon>Dikarya</taxon>
        <taxon>Ascomycota</taxon>
        <taxon>Pezizomycotina</taxon>
        <taxon>Eurotiomycetes</taxon>
        <taxon>Eurotiomycetidae</taxon>
        <taxon>Eurotiales</taxon>
        <taxon>Elaphomycetaceae</taxon>
        <taxon>Elaphomyces</taxon>
    </lineage>
</organism>
<dbReference type="OrthoDB" id="2392202at2759"/>
<dbReference type="Proteomes" id="UP000243515">
    <property type="component" value="Unassembled WGS sequence"/>
</dbReference>
<feature type="domain" description="RNase III" evidence="2">
    <location>
        <begin position="167"/>
        <end position="284"/>
    </location>
</feature>
<dbReference type="EMBL" id="NPHW01007319">
    <property type="protein sequence ID" value="OXV05250.1"/>
    <property type="molecule type" value="Genomic_DNA"/>
</dbReference>
<evidence type="ECO:0000259" key="2">
    <source>
        <dbReference type="PROSITE" id="PS50142"/>
    </source>
</evidence>
<accession>A0A232LM71</accession>
<comment type="caution">
    <text evidence="3">The sequence shown here is derived from an EMBL/GenBank/DDBJ whole genome shotgun (WGS) entry which is preliminary data.</text>
</comment>
<keyword evidence="4" id="KW-1185">Reference proteome</keyword>
<dbReference type="GO" id="GO:0034475">
    <property type="term" value="P:U4 snRNA 3'-end processing"/>
    <property type="evidence" value="ECO:0007669"/>
    <property type="project" value="TreeGrafter"/>
</dbReference>
<feature type="non-terminal residue" evidence="3">
    <location>
        <position position="1"/>
    </location>
</feature>
<dbReference type="CDD" id="cd00593">
    <property type="entry name" value="RIBOc"/>
    <property type="match status" value="1"/>
</dbReference>
<dbReference type="PROSITE" id="PS50142">
    <property type="entry name" value="RNASE_3_2"/>
    <property type="match status" value="1"/>
</dbReference>
<dbReference type="Pfam" id="PF00636">
    <property type="entry name" value="Ribonuclease_3"/>
    <property type="match status" value="1"/>
</dbReference>
<dbReference type="AlphaFoldDB" id="A0A232LM71"/>
<proteinExistence type="predicted"/>
<dbReference type="GO" id="GO:0006364">
    <property type="term" value="P:rRNA processing"/>
    <property type="evidence" value="ECO:0007669"/>
    <property type="project" value="TreeGrafter"/>
</dbReference>
<dbReference type="InterPro" id="IPR000999">
    <property type="entry name" value="RNase_III_dom"/>
</dbReference>
<sequence>RFSKLIVKQQYIVSQYKLRCSLNFSTQNTAFYMGSKRRHEDVTSSSLSLDGQKRAKTCEDRIANKLPERPDAKLSPNQVVTWLSQLEMLAGELICNSEYVRNHLGETSYDILGAIGELHKAFNRTKGLPSHVSTAENAQNATTSCGFQLTSLTGPARRVPQLPPILDITLEKAVFTHPGVTKDQNMGFPGSLSYDRLEILGDAYIELIATKLIWNRFHNLPSGQISQIREGLVKNETLAEYATMYGFDRKALVPKDHLTQTKRSVKTKGDIFEAYVAAIILSDKTNGYQTAEGWLSELWMPKLTEAAPRKQRLQSKESLARKIMSRGVRLEYVDEKLPVIQKGGTQIFAVGVYLTGWGWNNHHLGSGQGPSKAIAGDQAAYQALLNKSFIDGLVEIKNAHDSQVKKGHQCNR</sequence>
<protein>
    <recommendedName>
        <fullName evidence="2">RNase III domain-containing protein</fullName>
    </recommendedName>
</protein>
<dbReference type="PANTHER" id="PTHR11207">
    <property type="entry name" value="RIBONUCLEASE III"/>
    <property type="match status" value="1"/>
</dbReference>
<dbReference type="SUPFAM" id="SSF54768">
    <property type="entry name" value="dsRNA-binding domain-like"/>
    <property type="match status" value="1"/>
</dbReference>